<dbReference type="Proteomes" id="UP000247099">
    <property type="component" value="Unassembled WGS sequence"/>
</dbReference>
<organism evidence="2 3">
    <name type="scientific">Coraliomargarita sinensis</name>
    <dbReference type="NCBI Taxonomy" id="2174842"/>
    <lineage>
        <taxon>Bacteria</taxon>
        <taxon>Pseudomonadati</taxon>
        <taxon>Verrucomicrobiota</taxon>
        <taxon>Opitutia</taxon>
        <taxon>Puniceicoccales</taxon>
        <taxon>Coraliomargaritaceae</taxon>
        <taxon>Coraliomargarita</taxon>
    </lineage>
</organism>
<accession>A0A317ZES4</accession>
<comment type="caution">
    <text evidence="2">The sequence shown here is derived from an EMBL/GenBank/DDBJ whole genome shotgun (WGS) entry which is preliminary data.</text>
</comment>
<evidence type="ECO:0000313" key="3">
    <source>
        <dbReference type="Proteomes" id="UP000247099"/>
    </source>
</evidence>
<keyword evidence="1" id="KW-0732">Signal</keyword>
<reference evidence="2 3" key="1">
    <citation type="submission" date="2018-05" db="EMBL/GenBank/DDBJ databases">
        <title>Coraliomargarita sinensis sp. nov., isolated from a marine solar saltern.</title>
        <authorList>
            <person name="Zhou L.Y."/>
        </authorList>
    </citation>
    <scope>NUCLEOTIDE SEQUENCE [LARGE SCALE GENOMIC DNA]</scope>
    <source>
        <strain evidence="2 3">WN38</strain>
    </source>
</reference>
<feature type="signal peptide" evidence="1">
    <location>
        <begin position="1"/>
        <end position="18"/>
    </location>
</feature>
<feature type="chain" id="PRO_5016392302" evidence="1">
    <location>
        <begin position="19"/>
        <end position="260"/>
    </location>
</feature>
<sequence>MRNLTLALIFLHALQIFAADTRQPSEYYAQVADLIVIGEIERMEYDIPSEPPHEDFFYNIGKLRVDEVLKGEIELDDEGYYNLWLPSKKNGVISAISYWDTGAKGVWFLKSTEDGMREFGLSHISEKDRIKRELSYGYKRQLGSAMRWSYHIYEERRYHDTPTRDLKKMALYELVLRQNLQFSEAKCPAALALDGDINPLIEVQDVDPHRSVIAVLRDICDQHENLDFEFGDHQFVLFDRTKAEQDAGINSVTSLRDSTP</sequence>
<evidence type="ECO:0000256" key="1">
    <source>
        <dbReference type="SAM" id="SignalP"/>
    </source>
</evidence>
<dbReference type="EMBL" id="QHJQ01000023">
    <property type="protein sequence ID" value="PXA02837.1"/>
    <property type="molecule type" value="Genomic_DNA"/>
</dbReference>
<protein>
    <submittedName>
        <fullName evidence="2">Uncharacterized protein</fullName>
    </submittedName>
</protein>
<gene>
    <name evidence="2" type="ORF">DDZ13_15070</name>
</gene>
<proteinExistence type="predicted"/>
<dbReference type="RefSeq" id="WP_110132289.1">
    <property type="nucleotide sequence ID" value="NZ_QHJQ01000023.1"/>
</dbReference>
<name>A0A317ZES4_9BACT</name>
<dbReference type="InParanoid" id="A0A317ZES4"/>
<evidence type="ECO:0000313" key="2">
    <source>
        <dbReference type="EMBL" id="PXA02837.1"/>
    </source>
</evidence>
<dbReference type="AlphaFoldDB" id="A0A317ZES4"/>
<keyword evidence="3" id="KW-1185">Reference proteome</keyword>